<evidence type="ECO:0000313" key="3">
    <source>
        <dbReference type="EMBL" id="NKY28518.1"/>
    </source>
</evidence>
<comment type="caution">
    <text evidence="3">The sequence shown here is derived from an EMBL/GenBank/DDBJ whole genome shotgun (WGS) entry which is preliminary data.</text>
</comment>
<evidence type="ECO:0000313" key="4">
    <source>
        <dbReference type="Proteomes" id="UP000540698"/>
    </source>
</evidence>
<dbReference type="AlphaFoldDB" id="A0A7X6L641"/>
<feature type="domain" description="Activator of Hsp90 ATPase homologue 1/2-like C-terminal" evidence="2">
    <location>
        <begin position="41"/>
        <end position="145"/>
    </location>
</feature>
<evidence type="ECO:0000256" key="1">
    <source>
        <dbReference type="ARBA" id="ARBA00006817"/>
    </source>
</evidence>
<dbReference type="SUPFAM" id="SSF55961">
    <property type="entry name" value="Bet v1-like"/>
    <property type="match status" value="1"/>
</dbReference>
<dbReference type="Gene3D" id="3.30.530.20">
    <property type="match status" value="1"/>
</dbReference>
<accession>A0A7X6L641</accession>
<reference evidence="3 4" key="1">
    <citation type="submission" date="2020-04" db="EMBL/GenBank/DDBJ databases">
        <title>MicrobeNet Type strains.</title>
        <authorList>
            <person name="Nicholson A.C."/>
        </authorList>
    </citation>
    <scope>NUCLEOTIDE SEQUENCE [LARGE SCALE GENOMIC DNA]</scope>
    <source>
        <strain evidence="3 4">DSM 44956</strain>
    </source>
</reference>
<comment type="similarity">
    <text evidence="1">Belongs to the AHA1 family.</text>
</comment>
<dbReference type="InterPro" id="IPR013538">
    <property type="entry name" value="ASHA1/2-like_C"/>
</dbReference>
<organism evidence="3 4">
    <name type="scientific">Nocardia gamkensis</name>
    <dbReference type="NCBI Taxonomy" id="352869"/>
    <lineage>
        <taxon>Bacteria</taxon>
        <taxon>Bacillati</taxon>
        <taxon>Actinomycetota</taxon>
        <taxon>Actinomycetes</taxon>
        <taxon>Mycobacteriales</taxon>
        <taxon>Nocardiaceae</taxon>
        <taxon>Nocardia</taxon>
    </lineage>
</organism>
<keyword evidence="4" id="KW-1185">Reference proteome</keyword>
<dbReference type="CDD" id="cd08899">
    <property type="entry name" value="SRPBCC_CalC_Aha1-like_6"/>
    <property type="match status" value="1"/>
</dbReference>
<sequence>MPLLTDPAAIAGLVTREVRTGSRDGAPTRIAVARRRYPTDQADLWDALTDIERIPRWFLPVSGDLRVGGRYQLEGNANGVVEECDAPERFAVTWEMGPRISWLTVRLTPAGDGTELELAHEAPVDPEFWTQFGPGAVGVGWDLALMGLGLHLASGDPVDAAEGMAFPTTPEGVTFVRTAALGWAEAAVGDGDDPAAANAAALRTVDFYTIDPAHGSEA</sequence>
<dbReference type="Proteomes" id="UP000540698">
    <property type="component" value="Unassembled WGS sequence"/>
</dbReference>
<name>A0A7X6L641_9NOCA</name>
<dbReference type="RefSeq" id="WP_062973377.1">
    <property type="nucleotide sequence ID" value="NZ_JAAXOS010000009.1"/>
</dbReference>
<dbReference type="EMBL" id="JAAXOS010000009">
    <property type="protein sequence ID" value="NKY28518.1"/>
    <property type="molecule type" value="Genomic_DNA"/>
</dbReference>
<proteinExistence type="inferred from homology"/>
<evidence type="ECO:0000259" key="2">
    <source>
        <dbReference type="Pfam" id="PF08327"/>
    </source>
</evidence>
<dbReference type="Pfam" id="PF08327">
    <property type="entry name" value="AHSA1"/>
    <property type="match status" value="1"/>
</dbReference>
<gene>
    <name evidence="3" type="ORF">HGB38_20145</name>
</gene>
<protein>
    <submittedName>
        <fullName evidence="3">SRPBCC family protein</fullName>
    </submittedName>
</protein>
<dbReference type="InterPro" id="IPR023393">
    <property type="entry name" value="START-like_dom_sf"/>
</dbReference>